<evidence type="ECO:0000256" key="8">
    <source>
        <dbReference type="ARBA" id="ARBA00048617"/>
    </source>
</evidence>
<evidence type="ECO:0000256" key="9">
    <source>
        <dbReference type="RuleBase" id="RU366031"/>
    </source>
</evidence>
<dbReference type="EMBL" id="LVVY01000066">
    <property type="protein sequence ID" value="OAM78850.1"/>
    <property type="molecule type" value="Genomic_DNA"/>
</dbReference>
<dbReference type="GO" id="GO:0006782">
    <property type="term" value="P:protoporphyrinogen IX biosynthetic process"/>
    <property type="evidence" value="ECO:0007669"/>
    <property type="project" value="UniProtKB-UniRule"/>
</dbReference>
<dbReference type="EC" id="4.2.1.75" evidence="3 9"/>
<gene>
    <name evidence="11" type="ORF">A3840_04740</name>
</gene>
<keyword evidence="12" id="KW-1185">Reference proteome</keyword>
<keyword evidence="4 9" id="KW-0456">Lyase</keyword>
<evidence type="ECO:0000259" key="10">
    <source>
        <dbReference type="Pfam" id="PF02602"/>
    </source>
</evidence>
<dbReference type="PANTHER" id="PTHR38042:SF1">
    <property type="entry name" value="UROPORPHYRINOGEN-III SYNTHASE, CHLOROPLASTIC"/>
    <property type="match status" value="1"/>
</dbReference>
<proteinExistence type="inferred from homology"/>
<evidence type="ECO:0000313" key="12">
    <source>
        <dbReference type="Proteomes" id="UP000078389"/>
    </source>
</evidence>
<evidence type="ECO:0000256" key="6">
    <source>
        <dbReference type="ARBA" id="ARBA00037589"/>
    </source>
</evidence>
<keyword evidence="5 9" id="KW-0627">Porphyrin biosynthesis</keyword>
<dbReference type="Pfam" id="PF02602">
    <property type="entry name" value="HEM4"/>
    <property type="match status" value="1"/>
</dbReference>
<protein>
    <recommendedName>
        <fullName evidence="7 9">Uroporphyrinogen-III synthase</fullName>
        <ecNumber evidence="3 9">4.2.1.75</ecNumber>
    </recommendedName>
</protein>
<comment type="pathway">
    <text evidence="1 9">Porphyrin-containing compound metabolism; protoporphyrin-IX biosynthesis; coproporphyrinogen-III from 5-aminolevulinate: step 3/4.</text>
</comment>
<dbReference type="GO" id="GO:0004852">
    <property type="term" value="F:uroporphyrinogen-III synthase activity"/>
    <property type="evidence" value="ECO:0007669"/>
    <property type="project" value="UniProtKB-UniRule"/>
</dbReference>
<dbReference type="InterPro" id="IPR003754">
    <property type="entry name" value="4pyrrol_synth_uPrphyn_synth"/>
</dbReference>
<sequence>MDGMMHMLVTRPLPDAQATAERLAALGIASTLAPLMSRQTLAANLPPAQGFAAIAITSTNALRALADLNALSQLLDIPVFAVGDRTAHEARQLGFAEVEAAEGTLDSLVTRIALARLAGPVFYPAGRHLSGDLAGALAPHGLMVVTSPVYEMVAETGLDPDVATGLAQGAFGATLLYSRRTAEIFCALAAPILPDSRRRDRPMLCLSENVAAPLLENRFSRVLLADHPSEEAMMALALAFAREQTGP</sequence>
<evidence type="ECO:0000256" key="1">
    <source>
        <dbReference type="ARBA" id="ARBA00004772"/>
    </source>
</evidence>
<comment type="function">
    <text evidence="6 9">Catalyzes cyclization of the linear tetrapyrrole, hydroxymethylbilane, to the macrocyclic uroporphyrinogen III.</text>
</comment>
<dbReference type="PANTHER" id="PTHR38042">
    <property type="entry name" value="UROPORPHYRINOGEN-III SYNTHASE, CHLOROPLASTIC"/>
    <property type="match status" value="1"/>
</dbReference>
<dbReference type="Proteomes" id="UP000078389">
    <property type="component" value="Unassembled WGS sequence"/>
</dbReference>
<dbReference type="AlphaFoldDB" id="A0A178I2B0"/>
<name>A0A178I2B0_9HYPH</name>
<comment type="similarity">
    <text evidence="2 9">Belongs to the uroporphyrinogen-III synthase family.</text>
</comment>
<dbReference type="InterPro" id="IPR039793">
    <property type="entry name" value="UROS/Hem4"/>
</dbReference>
<evidence type="ECO:0000256" key="2">
    <source>
        <dbReference type="ARBA" id="ARBA00008133"/>
    </source>
</evidence>
<dbReference type="SUPFAM" id="SSF69618">
    <property type="entry name" value="HemD-like"/>
    <property type="match status" value="1"/>
</dbReference>
<reference evidence="11 12" key="1">
    <citation type="submission" date="2016-03" db="EMBL/GenBank/DDBJ databases">
        <title>Genome sequencing of Devosia sp. S37.</title>
        <authorList>
            <person name="Mohd Nor M."/>
        </authorList>
    </citation>
    <scope>NUCLEOTIDE SEQUENCE [LARGE SCALE GENOMIC DNA]</scope>
    <source>
        <strain evidence="11 12">S37</strain>
    </source>
</reference>
<dbReference type="InterPro" id="IPR036108">
    <property type="entry name" value="4pyrrol_syn_uPrphyn_synt_sf"/>
</dbReference>
<evidence type="ECO:0000256" key="3">
    <source>
        <dbReference type="ARBA" id="ARBA00013109"/>
    </source>
</evidence>
<feature type="domain" description="Tetrapyrrole biosynthesis uroporphyrinogen III synthase" evidence="10">
    <location>
        <begin position="18"/>
        <end position="234"/>
    </location>
</feature>
<evidence type="ECO:0000256" key="7">
    <source>
        <dbReference type="ARBA" id="ARBA00040167"/>
    </source>
</evidence>
<dbReference type="GO" id="GO:0006780">
    <property type="term" value="P:uroporphyrinogen III biosynthetic process"/>
    <property type="evidence" value="ECO:0007669"/>
    <property type="project" value="UniProtKB-UniRule"/>
</dbReference>
<evidence type="ECO:0000256" key="5">
    <source>
        <dbReference type="ARBA" id="ARBA00023244"/>
    </source>
</evidence>
<dbReference type="STRING" id="1770058.A3840_04740"/>
<comment type="catalytic activity">
    <reaction evidence="8 9">
        <text>hydroxymethylbilane = uroporphyrinogen III + H2O</text>
        <dbReference type="Rhea" id="RHEA:18965"/>
        <dbReference type="ChEBI" id="CHEBI:15377"/>
        <dbReference type="ChEBI" id="CHEBI:57308"/>
        <dbReference type="ChEBI" id="CHEBI:57845"/>
        <dbReference type="EC" id="4.2.1.75"/>
    </reaction>
</comment>
<dbReference type="CDD" id="cd06578">
    <property type="entry name" value="HemD"/>
    <property type="match status" value="1"/>
</dbReference>
<dbReference type="Gene3D" id="3.40.50.10090">
    <property type="match status" value="2"/>
</dbReference>
<accession>A0A178I2B0</accession>
<evidence type="ECO:0000313" key="11">
    <source>
        <dbReference type="EMBL" id="OAM78850.1"/>
    </source>
</evidence>
<comment type="caution">
    <text evidence="11">The sequence shown here is derived from an EMBL/GenBank/DDBJ whole genome shotgun (WGS) entry which is preliminary data.</text>
</comment>
<evidence type="ECO:0000256" key="4">
    <source>
        <dbReference type="ARBA" id="ARBA00023239"/>
    </source>
</evidence>
<organism evidence="11 12">
    <name type="scientific">Devosia elaeis</name>
    <dbReference type="NCBI Taxonomy" id="1770058"/>
    <lineage>
        <taxon>Bacteria</taxon>
        <taxon>Pseudomonadati</taxon>
        <taxon>Pseudomonadota</taxon>
        <taxon>Alphaproteobacteria</taxon>
        <taxon>Hyphomicrobiales</taxon>
        <taxon>Devosiaceae</taxon>
        <taxon>Devosia</taxon>
    </lineage>
</organism>